<keyword evidence="6" id="KW-0406">Ion transport</keyword>
<evidence type="ECO:0000256" key="7">
    <source>
        <dbReference type="ARBA" id="ARBA00023077"/>
    </source>
</evidence>
<evidence type="ECO:0000256" key="4">
    <source>
        <dbReference type="ARBA" id="ARBA00022692"/>
    </source>
</evidence>
<dbReference type="RefSeq" id="WP_255330971.1">
    <property type="nucleotide sequence ID" value="NZ_JAKZEU010000007.1"/>
</dbReference>
<evidence type="ECO:0000259" key="13">
    <source>
        <dbReference type="Pfam" id="PF07715"/>
    </source>
</evidence>
<dbReference type="CDD" id="cd01347">
    <property type="entry name" value="ligand_gated_channel"/>
    <property type="match status" value="1"/>
</dbReference>
<keyword evidence="8 10" id="KW-0472">Membrane</keyword>
<evidence type="ECO:0000259" key="12">
    <source>
        <dbReference type="Pfam" id="PF00593"/>
    </source>
</evidence>
<keyword evidence="9 10" id="KW-0998">Cell outer membrane</keyword>
<keyword evidence="15" id="KW-1185">Reference proteome</keyword>
<dbReference type="Pfam" id="PF00593">
    <property type="entry name" value="TonB_dep_Rec_b-barrel"/>
    <property type="match status" value="1"/>
</dbReference>
<sequence length="616" mass="67759">MITASGFAQQIADAPATVTVIDAADLEGRSYSNITDVLQDTPGLSIENSGKTNAPTITMRGLGEAYVLLLVDGKPLGATEEAFYNGWGSGQKTALLPPAAAIERIEIIRGPMSSLYGSAASGGVINVITKPVADFWTGSMTVEGALPEDGATGASSQGRFYLSGPLIEDVLGLSLTGSVYDRDADDILNGYPETLRKTLGARLNWNISDAQDLAFEMNRVDQEYENSVETTGADGQVSSENTSYGLNHRLSWGEGYETRSFATHEVIDILNDDLVSSYSMTNLNSRTTMVFGDHHVVLGFDYREEQTDHDRARFLGSVNSDLRRWHYALFAEDEWAITEDFALTIGGRLDRNENYGTNFTPRIYGVYHLNDALTLKGGISAGYKVPALKQADSNIVEPAGRGAGWDRGNTDLQPEESTNYELGLIWDGSRGIQVGATVYHTKFDNKIDREFICESPGETPICFYNGEARQWIREYVNRDSAELNGLELTLDAPLAENFDISANYTWQDSEITSGEGAGDPLNYLPRHMLNLRLDWQATDQATIWSSARYKSETQEGVETEATPGYTLVDLGTTYRFNDRVQGFAQIENVFDRQVESEAFGKVLDGRTLRLGLETTF</sequence>
<dbReference type="InterPro" id="IPR012910">
    <property type="entry name" value="Plug_dom"/>
</dbReference>
<dbReference type="InterPro" id="IPR036942">
    <property type="entry name" value="Beta-barrel_TonB_sf"/>
</dbReference>
<evidence type="ECO:0000256" key="11">
    <source>
        <dbReference type="RuleBase" id="RU003357"/>
    </source>
</evidence>
<evidence type="ECO:0000256" key="5">
    <source>
        <dbReference type="ARBA" id="ARBA00022729"/>
    </source>
</evidence>
<keyword evidence="5" id="KW-0732">Signal</keyword>
<gene>
    <name evidence="14" type="ORF">MLD63_16155</name>
</gene>
<dbReference type="Pfam" id="PF07715">
    <property type="entry name" value="Plug"/>
    <property type="match status" value="1"/>
</dbReference>
<dbReference type="Proteomes" id="UP001203945">
    <property type="component" value="Unassembled WGS sequence"/>
</dbReference>
<keyword evidence="3 10" id="KW-1134">Transmembrane beta strand</keyword>
<keyword evidence="4 10" id="KW-0812">Transmembrane</keyword>
<keyword evidence="2 10" id="KW-0813">Transport</keyword>
<comment type="similarity">
    <text evidence="10 11">Belongs to the TonB-dependent receptor family.</text>
</comment>
<dbReference type="PROSITE" id="PS52016">
    <property type="entry name" value="TONB_DEPENDENT_REC_3"/>
    <property type="match status" value="1"/>
</dbReference>
<dbReference type="SUPFAM" id="SSF56935">
    <property type="entry name" value="Porins"/>
    <property type="match status" value="1"/>
</dbReference>
<evidence type="ECO:0000256" key="6">
    <source>
        <dbReference type="ARBA" id="ARBA00023065"/>
    </source>
</evidence>
<dbReference type="InterPro" id="IPR039426">
    <property type="entry name" value="TonB-dep_rcpt-like"/>
</dbReference>
<evidence type="ECO:0000313" key="15">
    <source>
        <dbReference type="Proteomes" id="UP001203945"/>
    </source>
</evidence>
<evidence type="ECO:0000256" key="2">
    <source>
        <dbReference type="ARBA" id="ARBA00022448"/>
    </source>
</evidence>
<evidence type="ECO:0000256" key="8">
    <source>
        <dbReference type="ARBA" id="ARBA00023136"/>
    </source>
</evidence>
<accession>A0ABT1MUJ9</accession>
<evidence type="ECO:0000313" key="14">
    <source>
        <dbReference type="EMBL" id="MCQ0971957.1"/>
    </source>
</evidence>
<dbReference type="PANTHER" id="PTHR30069:SF53">
    <property type="entry name" value="COLICIN I RECEPTOR-RELATED"/>
    <property type="match status" value="1"/>
</dbReference>
<keyword evidence="14" id="KW-0675">Receptor</keyword>
<name>A0ABT1MUJ9_9RHOB</name>
<comment type="subcellular location">
    <subcellularLocation>
        <location evidence="1 10">Cell outer membrane</location>
        <topology evidence="1 10">Multi-pass membrane protein</topology>
    </subcellularLocation>
</comment>
<dbReference type="EMBL" id="JAKZEU010000007">
    <property type="protein sequence ID" value="MCQ0971957.1"/>
    <property type="molecule type" value="Genomic_DNA"/>
</dbReference>
<comment type="caution">
    <text evidence="14">The sequence shown here is derived from an EMBL/GenBank/DDBJ whole genome shotgun (WGS) entry which is preliminary data.</text>
</comment>
<reference evidence="14 15" key="1">
    <citation type="submission" date="2022-03" db="EMBL/GenBank/DDBJ databases">
        <authorList>
            <person name="He Y."/>
        </authorList>
    </citation>
    <scope>NUCLEOTIDE SEQUENCE [LARGE SCALE GENOMIC DNA]</scope>
    <source>
        <strain evidence="14 15">TK19116</strain>
    </source>
</reference>
<proteinExistence type="inferred from homology"/>
<organism evidence="14 15">
    <name type="scientific">Paracoccus albicereus</name>
    <dbReference type="NCBI Taxonomy" id="2922394"/>
    <lineage>
        <taxon>Bacteria</taxon>
        <taxon>Pseudomonadati</taxon>
        <taxon>Pseudomonadota</taxon>
        <taxon>Alphaproteobacteria</taxon>
        <taxon>Rhodobacterales</taxon>
        <taxon>Paracoccaceae</taxon>
        <taxon>Paracoccus</taxon>
    </lineage>
</organism>
<dbReference type="PANTHER" id="PTHR30069">
    <property type="entry name" value="TONB-DEPENDENT OUTER MEMBRANE RECEPTOR"/>
    <property type="match status" value="1"/>
</dbReference>
<dbReference type="InterPro" id="IPR000531">
    <property type="entry name" value="Beta-barrel_TonB"/>
</dbReference>
<dbReference type="InterPro" id="IPR037066">
    <property type="entry name" value="Plug_dom_sf"/>
</dbReference>
<evidence type="ECO:0000256" key="1">
    <source>
        <dbReference type="ARBA" id="ARBA00004571"/>
    </source>
</evidence>
<dbReference type="Gene3D" id="2.40.170.20">
    <property type="entry name" value="TonB-dependent receptor, beta-barrel domain"/>
    <property type="match status" value="1"/>
</dbReference>
<evidence type="ECO:0000256" key="10">
    <source>
        <dbReference type="PROSITE-ProRule" id="PRU01360"/>
    </source>
</evidence>
<keyword evidence="7 11" id="KW-0798">TonB box</keyword>
<feature type="domain" description="TonB-dependent receptor-like beta-barrel" evidence="12">
    <location>
        <begin position="185"/>
        <end position="589"/>
    </location>
</feature>
<evidence type="ECO:0000256" key="3">
    <source>
        <dbReference type="ARBA" id="ARBA00022452"/>
    </source>
</evidence>
<feature type="domain" description="TonB-dependent receptor plug" evidence="13">
    <location>
        <begin position="12"/>
        <end position="124"/>
    </location>
</feature>
<dbReference type="Gene3D" id="2.170.130.10">
    <property type="entry name" value="TonB-dependent receptor, plug domain"/>
    <property type="match status" value="1"/>
</dbReference>
<protein>
    <submittedName>
        <fullName evidence="14">TonB-dependent receptor</fullName>
    </submittedName>
</protein>
<evidence type="ECO:0000256" key="9">
    <source>
        <dbReference type="ARBA" id="ARBA00023237"/>
    </source>
</evidence>